<feature type="compositionally biased region" description="Acidic residues" evidence="1">
    <location>
        <begin position="1088"/>
        <end position="1098"/>
    </location>
</feature>
<keyword evidence="3" id="KW-1185">Reference proteome</keyword>
<organism evidence="2 3">
    <name type="scientific">Sporothrix curviconia</name>
    <dbReference type="NCBI Taxonomy" id="1260050"/>
    <lineage>
        <taxon>Eukaryota</taxon>
        <taxon>Fungi</taxon>
        <taxon>Dikarya</taxon>
        <taxon>Ascomycota</taxon>
        <taxon>Pezizomycotina</taxon>
        <taxon>Sordariomycetes</taxon>
        <taxon>Sordariomycetidae</taxon>
        <taxon>Ophiostomatales</taxon>
        <taxon>Ophiostomataceae</taxon>
        <taxon>Sporothrix</taxon>
    </lineage>
</organism>
<dbReference type="EMBL" id="CAWUHB010000040">
    <property type="protein sequence ID" value="CAK7227621.1"/>
    <property type="molecule type" value="Genomic_DNA"/>
</dbReference>
<feature type="compositionally biased region" description="Low complexity" evidence="1">
    <location>
        <begin position="786"/>
        <end position="797"/>
    </location>
</feature>
<feature type="compositionally biased region" description="Low complexity" evidence="1">
    <location>
        <begin position="569"/>
        <end position="589"/>
    </location>
</feature>
<protein>
    <submittedName>
        <fullName evidence="2">Uncharacterized protein</fullName>
    </submittedName>
</protein>
<accession>A0ABP0C6W0</accession>
<evidence type="ECO:0000256" key="1">
    <source>
        <dbReference type="SAM" id="MobiDB-lite"/>
    </source>
</evidence>
<feature type="region of interest" description="Disordered" evidence="1">
    <location>
        <begin position="771"/>
        <end position="980"/>
    </location>
</feature>
<feature type="region of interest" description="Disordered" evidence="1">
    <location>
        <begin position="339"/>
        <end position="366"/>
    </location>
</feature>
<feature type="compositionally biased region" description="Basic and acidic residues" evidence="1">
    <location>
        <begin position="515"/>
        <end position="531"/>
    </location>
</feature>
<feature type="compositionally biased region" description="Basic and acidic residues" evidence="1">
    <location>
        <begin position="1099"/>
        <end position="1115"/>
    </location>
</feature>
<feature type="compositionally biased region" description="Pro residues" evidence="1">
    <location>
        <begin position="950"/>
        <end position="963"/>
    </location>
</feature>
<feature type="region of interest" description="Disordered" evidence="1">
    <location>
        <begin position="504"/>
        <end position="709"/>
    </location>
</feature>
<feature type="compositionally biased region" description="Polar residues" evidence="1">
    <location>
        <begin position="1030"/>
        <end position="1041"/>
    </location>
</feature>
<feature type="compositionally biased region" description="Polar residues" evidence="1">
    <location>
        <begin position="411"/>
        <end position="422"/>
    </location>
</feature>
<feature type="compositionally biased region" description="Low complexity" evidence="1">
    <location>
        <begin position="661"/>
        <end position="670"/>
    </location>
</feature>
<feature type="region of interest" description="Disordered" evidence="1">
    <location>
        <begin position="1015"/>
        <end position="1115"/>
    </location>
</feature>
<proteinExistence type="predicted"/>
<evidence type="ECO:0000313" key="3">
    <source>
        <dbReference type="Proteomes" id="UP001642405"/>
    </source>
</evidence>
<feature type="compositionally biased region" description="Basic and acidic residues" evidence="1">
    <location>
        <begin position="1073"/>
        <end position="1087"/>
    </location>
</feature>
<feature type="compositionally biased region" description="Basic and acidic residues" evidence="1">
    <location>
        <begin position="886"/>
        <end position="899"/>
    </location>
</feature>
<gene>
    <name evidence="2" type="ORF">SCUCBS95973_006604</name>
</gene>
<reference evidence="2 3" key="1">
    <citation type="submission" date="2024-01" db="EMBL/GenBank/DDBJ databases">
        <authorList>
            <person name="Allen C."/>
            <person name="Tagirdzhanova G."/>
        </authorList>
    </citation>
    <scope>NUCLEOTIDE SEQUENCE [LARGE SCALE GENOMIC DNA]</scope>
</reference>
<feature type="compositionally biased region" description="Polar residues" evidence="1">
    <location>
        <begin position="1054"/>
        <end position="1065"/>
    </location>
</feature>
<comment type="caution">
    <text evidence="2">The sequence shown here is derived from an EMBL/GenBank/DDBJ whole genome shotgun (WGS) entry which is preliminary data.</text>
</comment>
<feature type="compositionally biased region" description="Basic and acidic residues" evidence="1">
    <location>
        <begin position="834"/>
        <end position="843"/>
    </location>
</feature>
<feature type="region of interest" description="Disordered" evidence="1">
    <location>
        <begin position="411"/>
        <end position="437"/>
    </location>
</feature>
<sequence>MSVLSTVVTAIKALKKSNAHLSMLAGSPGSMQDLNIPKRESVSSEKNRLLGLVFFQDEDDVAWSNINLIHSIDAITGLECRRRQDLDAIADKLGIRSQRQLDNARQKMDPTLDVLEHLIAQNTQAQYLFRTVFLGTRICTICHHFKSSTKTEFTIQLLNALFPPYLVSYPVPCIDVQEVRIVREKIYLVLMDAETRFGGGDCQARAEAFQNDLLSQIGIGSWPAEIWPALTGYLARVESVKATYAEVFDVHEETGLGICEAPAFIFRVDESGGKRDSATEPPQNRIKSILKNSSSSMSGQSFSTYASSYSSTSELVMHPLAPHGMAELDEQELLWMGLVPPSSSHRNNQASFDSSKSSPPELGGTRVEISPADELQAASSDQEPRSASPLLASGSPVTAVAVDAEDDRSLYSNIRPESSLVDSQAKGKGTAKPYDTTETPLADQKAVLASPQVGKLAFEMSRSESRKNLDLNVKLFQRQSLLLAAKKQIEGDNQKMQKLLEDSAPEEDYFSTRPPHQEGESADRPSGKENQDDFGDAMPLGKGKEKETETAVTEACKPLGTVTPSSTQNSCVSKNSKNSSFSTSSSVSKIGNSLSGGMQKLNLFPSPRRPSRRSHFRSITQPSNSLRENAESTAGGFSFRMGLRNREASSASQPNPRPRTASDARSSVSGSGDGRRRANSSNSGGAGGACVTMADFAPPRIPDGMEGDFMLMPEQSKENSEKRKAWFREQADLEARDRAERRRRETERESARLLALRERDLLNDLMVEARQQNGKQKIRNGKKRSQSGASASAAPGAEKTVVLPDKSPPPPSILSKAWSSLKKGTGRMLLTRKSTFDLRDMAEKMAPPPPPLSQRGDSNNTIDNSEDSDDSGIHGPELPSHGQVRHLTEPSQKDKKLNQEEMWDMLSIRPPRRRPSALAPLFIPPVGQDRPPTTTKEAVRGLLYRDMGPVSPPPMSPLPPLPPSRAASRSTEVDRSVRENSAVTAVEGGDDLLIASHHSSGGSDIFAEYFKEECRPQTPSVTEEERGQCETANTVASSPESNVAGGSRRARNGSLLQQLEEQPTMLSGAVAEEDAHSLANEDQKQDDGDANDEADDDLREAADGVETTRREVVAL</sequence>
<feature type="compositionally biased region" description="Polar residues" evidence="1">
    <location>
        <begin position="341"/>
        <end position="358"/>
    </location>
</feature>
<dbReference type="Proteomes" id="UP001642405">
    <property type="component" value="Unassembled WGS sequence"/>
</dbReference>
<evidence type="ECO:0000313" key="2">
    <source>
        <dbReference type="EMBL" id="CAK7227621.1"/>
    </source>
</evidence>
<name>A0ABP0C6W0_9PEZI</name>
<feature type="compositionally biased region" description="Basic residues" evidence="1">
    <location>
        <begin position="776"/>
        <end position="785"/>
    </location>
</feature>
<feature type="compositionally biased region" description="Polar residues" evidence="1">
    <location>
        <begin position="617"/>
        <end position="627"/>
    </location>
</feature>